<dbReference type="RefSeq" id="WP_377043540.1">
    <property type="nucleotide sequence ID" value="NZ_JBHLUN010000005.1"/>
</dbReference>
<keyword evidence="6 7" id="KW-0472">Membrane</keyword>
<feature type="transmembrane region" description="Helical" evidence="7">
    <location>
        <begin position="141"/>
        <end position="164"/>
    </location>
</feature>
<dbReference type="PANTHER" id="PTHR42865">
    <property type="entry name" value="PROTON/GLUTAMATE-ASPARTATE SYMPORTER"/>
    <property type="match status" value="1"/>
</dbReference>
<name>A0ABV6JQ20_9PROT</name>
<feature type="transmembrane region" description="Helical" evidence="7">
    <location>
        <begin position="227"/>
        <end position="251"/>
    </location>
</feature>
<dbReference type="EMBL" id="JBHLUN010000005">
    <property type="protein sequence ID" value="MFC0407814.1"/>
    <property type="molecule type" value="Genomic_DNA"/>
</dbReference>
<feature type="transmembrane region" description="Helical" evidence="7">
    <location>
        <begin position="316"/>
        <end position="340"/>
    </location>
</feature>
<evidence type="ECO:0000256" key="4">
    <source>
        <dbReference type="ARBA" id="ARBA00022847"/>
    </source>
</evidence>
<keyword evidence="5 7" id="KW-1133">Transmembrane helix</keyword>
<comment type="subcellular location">
    <subcellularLocation>
        <location evidence="1">Membrane</location>
        <topology evidence="1">Multi-pass membrane protein</topology>
    </subcellularLocation>
</comment>
<feature type="transmembrane region" description="Helical" evidence="7">
    <location>
        <begin position="77"/>
        <end position="96"/>
    </location>
</feature>
<evidence type="ECO:0000256" key="2">
    <source>
        <dbReference type="ARBA" id="ARBA00022448"/>
    </source>
</evidence>
<feature type="transmembrane region" description="Helical" evidence="7">
    <location>
        <begin position="352"/>
        <end position="376"/>
    </location>
</feature>
<protein>
    <submittedName>
        <fullName evidence="8">Dicarboxylate/amino acid:cation symporter</fullName>
    </submittedName>
</protein>
<proteinExistence type="predicted"/>
<sequence>MIRRWLSLLYVQVLLAIVIGVAVGAIWPTTGAAMKPLGDAFIKLIKLVIAPVVFCTVVHGIASVSDAKSVGRVGVKALVYFEVVSTFALIIGLLVARTFHTGSGFNIDPAQMNANAIQSFTQSAAKDSVTAHLMAIIPDTFFGAFVNGDLLQVLFLAVITGFAINALPTRAREAASGAVDSLSRIFFGVVAIVVKVAPIGAFGAMAFTIGAYGVRSLLSLGELVATFYLTSALFVLIVLGFIGWICGFSILRFIAYIREELLIVLGTSSSESVLPQIMRKMEGLGCSPKVVGITVPLGYSFNLDGTNIYMTLATMFLAYATNTPLTLYQELVILLVAMLTSKGASGVTGAGFVTLAATLSVIPDIPIAALAILIGIDKFMSECRALTNLVGNGVACVAISRWEGELNPAQLRAALHGQPVAGAGVAIKDSVPLPEPRASHRPAE</sequence>
<evidence type="ECO:0000256" key="5">
    <source>
        <dbReference type="ARBA" id="ARBA00022989"/>
    </source>
</evidence>
<dbReference type="Proteomes" id="UP001589865">
    <property type="component" value="Unassembled WGS sequence"/>
</dbReference>
<dbReference type="InterPro" id="IPR001991">
    <property type="entry name" value="Na-dicarboxylate_symporter"/>
</dbReference>
<dbReference type="InterPro" id="IPR018107">
    <property type="entry name" value="Na-dicarboxylate_symporter_CS"/>
</dbReference>
<dbReference type="PRINTS" id="PR00173">
    <property type="entry name" value="EDTRNSPORT"/>
</dbReference>
<keyword evidence="2" id="KW-0813">Transport</keyword>
<comment type="caution">
    <text evidence="8">The sequence shown here is derived from an EMBL/GenBank/DDBJ whole genome shotgun (WGS) entry which is preliminary data.</text>
</comment>
<dbReference type="NCBIfam" id="NF002461">
    <property type="entry name" value="PRK01663.1"/>
    <property type="match status" value="1"/>
</dbReference>
<keyword evidence="9" id="KW-1185">Reference proteome</keyword>
<feature type="transmembrane region" description="Helical" evidence="7">
    <location>
        <begin position="185"/>
        <end position="207"/>
    </location>
</feature>
<feature type="transmembrane region" description="Helical" evidence="7">
    <location>
        <begin position="47"/>
        <end position="65"/>
    </location>
</feature>
<evidence type="ECO:0000256" key="1">
    <source>
        <dbReference type="ARBA" id="ARBA00004141"/>
    </source>
</evidence>
<dbReference type="PROSITE" id="PS00713">
    <property type="entry name" value="NA_DICARBOXYL_SYMP_1"/>
    <property type="match status" value="1"/>
</dbReference>
<dbReference type="Gene3D" id="1.10.3860.10">
    <property type="entry name" value="Sodium:dicarboxylate symporter"/>
    <property type="match status" value="1"/>
</dbReference>
<evidence type="ECO:0000313" key="9">
    <source>
        <dbReference type="Proteomes" id="UP001589865"/>
    </source>
</evidence>
<keyword evidence="3 7" id="KW-0812">Transmembrane</keyword>
<dbReference type="Pfam" id="PF00375">
    <property type="entry name" value="SDF"/>
    <property type="match status" value="1"/>
</dbReference>
<evidence type="ECO:0000313" key="8">
    <source>
        <dbReference type="EMBL" id="MFC0407814.1"/>
    </source>
</evidence>
<dbReference type="SUPFAM" id="SSF118215">
    <property type="entry name" value="Proton glutamate symport protein"/>
    <property type="match status" value="1"/>
</dbReference>
<organism evidence="8 9">
    <name type="scientific">Roseomonas elaeocarpi</name>
    <dbReference type="NCBI Taxonomy" id="907779"/>
    <lineage>
        <taxon>Bacteria</taxon>
        <taxon>Pseudomonadati</taxon>
        <taxon>Pseudomonadota</taxon>
        <taxon>Alphaproteobacteria</taxon>
        <taxon>Acetobacterales</taxon>
        <taxon>Roseomonadaceae</taxon>
        <taxon>Roseomonas</taxon>
    </lineage>
</organism>
<accession>A0ABV6JQ20</accession>
<reference evidence="8 9" key="1">
    <citation type="submission" date="2024-09" db="EMBL/GenBank/DDBJ databases">
        <authorList>
            <person name="Sun Q."/>
            <person name="Mori K."/>
        </authorList>
    </citation>
    <scope>NUCLEOTIDE SEQUENCE [LARGE SCALE GENOMIC DNA]</scope>
    <source>
        <strain evidence="8 9">TBRC 5777</strain>
    </source>
</reference>
<dbReference type="PANTHER" id="PTHR42865:SF1">
    <property type="entry name" value="AEROBIC C4-DICARBOXYLATE TRANSPORT PROTEIN"/>
    <property type="match status" value="1"/>
</dbReference>
<keyword evidence="4" id="KW-0769">Symport</keyword>
<gene>
    <name evidence="8" type="ORF">ACFFGY_06105</name>
</gene>
<evidence type="ECO:0000256" key="7">
    <source>
        <dbReference type="SAM" id="Phobius"/>
    </source>
</evidence>
<evidence type="ECO:0000256" key="6">
    <source>
        <dbReference type="ARBA" id="ARBA00023136"/>
    </source>
</evidence>
<evidence type="ECO:0000256" key="3">
    <source>
        <dbReference type="ARBA" id="ARBA00022692"/>
    </source>
</evidence>
<feature type="transmembrane region" description="Helical" evidence="7">
    <location>
        <begin position="7"/>
        <end position="27"/>
    </location>
</feature>
<dbReference type="InterPro" id="IPR036458">
    <property type="entry name" value="Na:dicarbo_symporter_sf"/>
</dbReference>